<name>A0A2N8ZD29_9VIBR</name>
<feature type="chain" id="PRO_5014951606" evidence="1">
    <location>
        <begin position="28"/>
        <end position="78"/>
    </location>
</feature>
<protein>
    <submittedName>
        <fullName evidence="2">Uncharacterized protein</fullName>
    </submittedName>
</protein>
<gene>
    <name evidence="2" type="ORF">VTAP4600_A1823</name>
</gene>
<keyword evidence="3" id="KW-1185">Reference proteome</keyword>
<dbReference type="Proteomes" id="UP000235828">
    <property type="component" value="Chromosome A"/>
</dbReference>
<accession>A0A2N8ZD29</accession>
<evidence type="ECO:0000313" key="2">
    <source>
        <dbReference type="EMBL" id="SON49802.1"/>
    </source>
</evidence>
<dbReference type="KEGG" id="vta:A1823"/>
<feature type="signal peptide" evidence="1">
    <location>
        <begin position="1"/>
        <end position="27"/>
    </location>
</feature>
<sequence>MIKGSRFFPVFSCLLMWLTLHTQYGVAAPAHTALGLQQEDIRVGRVLRSYYVRIPSLVVEDTKPPLVIVLHGGGKVMG</sequence>
<evidence type="ECO:0000256" key="1">
    <source>
        <dbReference type="SAM" id="SignalP"/>
    </source>
</evidence>
<proteinExistence type="predicted"/>
<evidence type="ECO:0000313" key="3">
    <source>
        <dbReference type="Proteomes" id="UP000235828"/>
    </source>
</evidence>
<dbReference type="AlphaFoldDB" id="A0A2N8ZD29"/>
<dbReference type="RefSeq" id="WP_145958565.1">
    <property type="nucleotide sequence ID" value="NZ_LT960611.1"/>
</dbReference>
<organism evidence="2 3">
    <name type="scientific">Vibrio tapetis subsp. tapetis</name>
    <dbReference type="NCBI Taxonomy" id="1671868"/>
    <lineage>
        <taxon>Bacteria</taxon>
        <taxon>Pseudomonadati</taxon>
        <taxon>Pseudomonadota</taxon>
        <taxon>Gammaproteobacteria</taxon>
        <taxon>Vibrionales</taxon>
        <taxon>Vibrionaceae</taxon>
        <taxon>Vibrio</taxon>
    </lineage>
</organism>
<reference evidence="2 3" key="1">
    <citation type="submission" date="2017-10" db="EMBL/GenBank/DDBJ databases">
        <authorList>
            <person name="Banno H."/>
            <person name="Chua N.-H."/>
        </authorList>
    </citation>
    <scope>NUCLEOTIDE SEQUENCE [LARGE SCALE GENOMIC DNA]</scope>
    <source>
        <strain evidence="2">Vibrio tapetis CECT4600</strain>
    </source>
</reference>
<dbReference type="EMBL" id="LT960611">
    <property type="protein sequence ID" value="SON49802.1"/>
    <property type="molecule type" value="Genomic_DNA"/>
</dbReference>
<keyword evidence="1" id="KW-0732">Signal</keyword>